<evidence type="ECO:0000256" key="12">
    <source>
        <dbReference type="RuleBase" id="RU361234"/>
    </source>
</evidence>
<evidence type="ECO:0000256" key="2">
    <source>
        <dbReference type="ARBA" id="ARBA00004496"/>
    </source>
</evidence>
<evidence type="ECO:0000313" key="15">
    <source>
        <dbReference type="Proteomes" id="UP000183567"/>
    </source>
</evidence>
<feature type="region of interest" description="Disordered" evidence="13">
    <location>
        <begin position="369"/>
        <end position="432"/>
    </location>
</feature>
<name>A0A1J8QCM0_9AGAM</name>
<evidence type="ECO:0000256" key="9">
    <source>
        <dbReference type="ARBA" id="ARBA00023146"/>
    </source>
</evidence>
<accession>A0A1J8QCM0</accession>
<protein>
    <recommendedName>
        <fullName evidence="12">Tyrosine--tRNA ligase</fullName>
        <ecNumber evidence="12">6.1.1.1</ecNumber>
    </recommendedName>
    <alternativeName>
        <fullName evidence="12">Tyrosyl-tRNA synthetase</fullName>
    </alternativeName>
</protein>
<evidence type="ECO:0000256" key="11">
    <source>
        <dbReference type="ARBA" id="ARBA00048248"/>
    </source>
</evidence>
<comment type="caution">
    <text evidence="14">The sequence shown here is derived from an EMBL/GenBank/DDBJ whole genome shotgun (WGS) entry which is preliminary data.</text>
</comment>
<evidence type="ECO:0000256" key="8">
    <source>
        <dbReference type="ARBA" id="ARBA00022917"/>
    </source>
</evidence>
<dbReference type="GO" id="GO:0006437">
    <property type="term" value="P:tyrosyl-tRNA aminoacylation"/>
    <property type="evidence" value="ECO:0007669"/>
    <property type="project" value="InterPro"/>
</dbReference>
<comment type="similarity">
    <text evidence="3 12">Belongs to the class-I aminoacyl-tRNA synthetase family.</text>
</comment>
<dbReference type="PANTHER" id="PTHR46264">
    <property type="entry name" value="TYROSINE-TRNA LIGASE"/>
    <property type="match status" value="1"/>
</dbReference>
<gene>
    <name evidence="14" type="ORF">AZE42_07370</name>
</gene>
<evidence type="ECO:0000256" key="1">
    <source>
        <dbReference type="ARBA" id="ARBA00004123"/>
    </source>
</evidence>
<feature type="region of interest" description="Disordered" evidence="13">
    <location>
        <begin position="277"/>
        <end position="303"/>
    </location>
</feature>
<evidence type="ECO:0000256" key="6">
    <source>
        <dbReference type="ARBA" id="ARBA00022741"/>
    </source>
</evidence>
<dbReference type="Proteomes" id="UP000183567">
    <property type="component" value="Unassembled WGS sequence"/>
</dbReference>
<dbReference type="Gene3D" id="1.10.240.10">
    <property type="entry name" value="Tyrosyl-Transfer RNA Synthetase"/>
    <property type="match status" value="1"/>
</dbReference>
<evidence type="ECO:0000256" key="13">
    <source>
        <dbReference type="SAM" id="MobiDB-lite"/>
    </source>
</evidence>
<dbReference type="GO" id="GO:0004831">
    <property type="term" value="F:tyrosine-tRNA ligase activity"/>
    <property type="evidence" value="ECO:0007669"/>
    <property type="project" value="UniProtKB-EC"/>
</dbReference>
<dbReference type="InterPro" id="IPR002307">
    <property type="entry name" value="Tyr-tRNA-ligase"/>
</dbReference>
<comment type="subcellular location">
    <subcellularLocation>
        <location evidence="2">Cytoplasm</location>
    </subcellularLocation>
    <subcellularLocation>
        <location evidence="1">Nucleus</location>
    </subcellularLocation>
</comment>
<sequence length="432" mass="47798">MTSPLDVEAKYELITRGLQEVLGGDSIKAILAEGRSPKAYWGTAPTGRPHIGYFVALIKIADFLRAGVEFIDVHAFLDNLKAPLDLVAHRTKYYEILLRTVFTSLGIPTSKLIFVQGSDYQLTREYNLDNYKLCATVTEHDAKKAGAEVVKQVESPLLSGLLYPGLQALDEQYLGVDFQFGGIDQRKIFTFAELYLPRLGYAKRAHLMNRMVPGLMGGKMSSSDPDSKIDFLDPPEAVKRKIKKAFCEEGNVTENGLLAFIKAVLIPISQLRIERRKGETGVDSEEGQGAIGEQNPFIDDDAPEGTVFTIRREGKFGGPPSHYKEYQELEDDFAAKKIHPGDLKTVVNKGIDSLLEPIRKVFAESPEWQQVEKLAYPDPNAKEPKKKKEKVYHPPPPGKGKDAQVQAPTTSSEPSPPPPTNENTQTGTTGEL</sequence>
<evidence type="ECO:0000256" key="4">
    <source>
        <dbReference type="ARBA" id="ARBA00022490"/>
    </source>
</evidence>
<keyword evidence="4" id="KW-0963">Cytoplasm</keyword>
<dbReference type="OrthoDB" id="197206at2759"/>
<dbReference type="GO" id="GO:0005737">
    <property type="term" value="C:cytoplasm"/>
    <property type="evidence" value="ECO:0007669"/>
    <property type="project" value="UniProtKB-SubCell"/>
</dbReference>
<reference evidence="14 15" key="1">
    <citation type="submission" date="2016-03" db="EMBL/GenBank/DDBJ databases">
        <title>Comparative genomics of the ectomycorrhizal sister species Rhizopogon vinicolor and Rhizopogon vesiculosus (Basidiomycota: Boletales) reveals a divergence of the mating type B locus.</title>
        <authorList>
            <person name="Mujic A.B."/>
            <person name="Kuo A."/>
            <person name="Tritt A."/>
            <person name="Lipzen A."/>
            <person name="Chen C."/>
            <person name="Johnson J."/>
            <person name="Sharma A."/>
            <person name="Barry K."/>
            <person name="Grigoriev I.V."/>
            <person name="Spatafora J.W."/>
        </authorList>
    </citation>
    <scope>NUCLEOTIDE SEQUENCE [LARGE SCALE GENOMIC DNA]</scope>
    <source>
        <strain evidence="14 15">AM-OR11-056</strain>
    </source>
</reference>
<dbReference type="PRINTS" id="PR01040">
    <property type="entry name" value="TRNASYNTHTYR"/>
</dbReference>
<dbReference type="InterPro" id="IPR014729">
    <property type="entry name" value="Rossmann-like_a/b/a_fold"/>
</dbReference>
<dbReference type="EMBL" id="LVVM01005101">
    <property type="protein sequence ID" value="OJA11353.1"/>
    <property type="molecule type" value="Genomic_DNA"/>
</dbReference>
<feature type="compositionally biased region" description="Low complexity" evidence="13">
    <location>
        <begin position="421"/>
        <end position="432"/>
    </location>
</feature>
<keyword evidence="9 12" id="KW-0030">Aminoacyl-tRNA synthetase</keyword>
<dbReference type="Gene3D" id="3.40.50.620">
    <property type="entry name" value="HUPs"/>
    <property type="match status" value="1"/>
</dbReference>
<dbReference type="AlphaFoldDB" id="A0A1J8QCM0"/>
<dbReference type="Pfam" id="PF00579">
    <property type="entry name" value="tRNA-synt_1b"/>
    <property type="match status" value="1"/>
</dbReference>
<dbReference type="FunFam" id="3.40.50.620:FF:000040">
    <property type="entry name" value="Tyrosine--tRNA ligase"/>
    <property type="match status" value="1"/>
</dbReference>
<keyword evidence="8 12" id="KW-0648">Protein biosynthesis</keyword>
<evidence type="ECO:0000313" key="14">
    <source>
        <dbReference type="EMBL" id="OJA11353.1"/>
    </source>
</evidence>
<evidence type="ECO:0000256" key="7">
    <source>
        <dbReference type="ARBA" id="ARBA00022840"/>
    </source>
</evidence>
<evidence type="ECO:0000256" key="10">
    <source>
        <dbReference type="ARBA" id="ARBA00023242"/>
    </source>
</evidence>
<dbReference type="STRING" id="180088.A0A1J8QCM0"/>
<keyword evidence="15" id="KW-1185">Reference proteome</keyword>
<organism evidence="14 15">
    <name type="scientific">Rhizopogon vesiculosus</name>
    <dbReference type="NCBI Taxonomy" id="180088"/>
    <lineage>
        <taxon>Eukaryota</taxon>
        <taxon>Fungi</taxon>
        <taxon>Dikarya</taxon>
        <taxon>Basidiomycota</taxon>
        <taxon>Agaricomycotina</taxon>
        <taxon>Agaricomycetes</taxon>
        <taxon>Agaricomycetidae</taxon>
        <taxon>Boletales</taxon>
        <taxon>Suillineae</taxon>
        <taxon>Rhizopogonaceae</taxon>
        <taxon>Rhizopogon</taxon>
    </lineage>
</organism>
<dbReference type="SUPFAM" id="SSF52374">
    <property type="entry name" value="Nucleotidylyl transferase"/>
    <property type="match status" value="1"/>
</dbReference>
<dbReference type="InterPro" id="IPR050489">
    <property type="entry name" value="Tyr-tRNA_synthase"/>
</dbReference>
<proteinExistence type="inferred from homology"/>
<dbReference type="GO" id="GO:0005634">
    <property type="term" value="C:nucleus"/>
    <property type="evidence" value="ECO:0007669"/>
    <property type="project" value="UniProtKB-SubCell"/>
</dbReference>
<dbReference type="PANTHER" id="PTHR46264:SF4">
    <property type="entry name" value="TYROSINE--TRNA LIGASE, CYTOPLASMIC"/>
    <property type="match status" value="1"/>
</dbReference>
<evidence type="ECO:0000256" key="3">
    <source>
        <dbReference type="ARBA" id="ARBA00005594"/>
    </source>
</evidence>
<dbReference type="NCBIfam" id="TIGR00234">
    <property type="entry name" value="tyrS"/>
    <property type="match status" value="1"/>
</dbReference>
<keyword evidence="6 12" id="KW-0547">Nucleotide-binding</keyword>
<dbReference type="FunFam" id="1.10.240.10:FF:000004">
    <property type="entry name" value="Tyrosine--tRNA ligase"/>
    <property type="match status" value="1"/>
</dbReference>
<keyword evidence="10" id="KW-0539">Nucleus</keyword>
<dbReference type="GO" id="GO:0005524">
    <property type="term" value="F:ATP binding"/>
    <property type="evidence" value="ECO:0007669"/>
    <property type="project" value="UniProtKB-KW"/>
</dbReference>
<dbReference type="PIRSF" id="PIRSF006588">
    <property type="entry name" value="TyrRS_arch_euk"/>
    <property type="match status" value="1"/>
</dbReference>
<comment type="catalytic activity">
    <reaction evidence="11 12">
        <text>tRNA(Tyr) + L-tyrosine + ATP = L-tyrosyl-tRNA(Tyr) + AMP + diphosphate + H(+)</text>
        <dbReference type="Rhea" id="RHEA:10220"/>
        <dbReference type="Rhea" id="RHEA-COMP:9706"/>
        <dbReference type="Rhea" id="RHEA-COMP:9707"/>
        <dbReference type="ChEBI" id="CHEBI:15378"/>
        <dbReference type="ChEBI" id="CHEBI:30616"/>
        <dbReference type="ChEBI" id="CHEBI:33019"/>
        <dbReference type="ChEBI" id="CHEBI:58315"/>
        <dbReference type="ChEBI" id="CHEBI:78442"/>
        <dbReference type="ChEBI" id="CHEBI:78536"/>
        <dbReference type="ChEBI" id="CHEBI:456215"/>
        <dbReference type="EC" id="6.1.1.1"/>
    </reaction>
</comment>
<dbReference type="EC" id="6.1.1.1" evidence="12"/>
<dbReference type="InterPro" id="IPR002305">
    <property type="entry name" value="aa-tRNA-synth_Ic"/>
</dbReference>
<evidence type="ECO:0000256" key="5">
    <source>
        <dbReference type="ARBA" id="ARBA00022598"/>
    </source>
</evidence>
<keyword evidence="5 12" id="KW-0436">Ligase</keyword>
<dbReference type="InterPro" id="IPR023617">
    <property type="entry name" value="Tyr-tRNA-ligase_arc/euk-type"/>
</dbReference>
<keyword evidence="7 12" id="KW-0067">ATP-binding</keyword>